<evidence type="ECO:0000256" key="5">
    <source>
        <dbReference type="ARBA" id="ARBA00022989"/>
    </source>
</evidence>
<protein>
    <submittedName>
        <fullName evidence="11">Type I secretion system permease/ATPase</fullName>
    </submittedName>
</protein>
<dbReference type="GO" id="GO:0005524">
    <property type="term" value="F:ATP binding"/>
    <property type="evidence" value="ECO:0007669"/>
    <property type="project" value="UniProtKB-KW"/>
</dbReference>
<evidence type="ECO:0000259" key="9">
    <source>
        <dbReference type="PROSITE" id="PS50893"/>
    </source>
</evidence>
<dbReference type="RefSeq" id="WP_284052186.1">
    <property type="nucleotide sequence ID" value="NZ_JAGRQC010000001.1"/>
</dbReference>
<evidence type="ECO:0000259" key="10">
    <source>
        <dbReference type="PROSITE" id="PS50929"/>
    </source>
</evidence>
<dbReference type="NCBIfam" id="TIGR01842">
    <property type="entry name" value="type_I_sec_PrtD"/>
    <property type="match status" value="1"/>
</dbReference>
<dbReference type="AlphaFoldDB" id="A0A8T4IF57"/>
<dbReference type="SUPFAM" id="SSF52540">
    <property type="entry name" value="P-loop containing nucleoside triphosphate hydrolases"/>
    <property type="match status" value="1"/>
</dbReference>
<dbReference type="Gene3D" id="1.20.1560.10">
    <property type="entry name" value="ABC transporter type 1, transmembrane domain"/>
    <property type="match status" value="1"/>
</dbReference>
<dbReference type="InterPro" id="IPR027417">
    <property type="entry name" value="P-loop_NTPase"/>
</dbReference>
<proteinExistence type="predicted"/>
<feature type="region of interest" description="Disordered" evidence="7">
    <location>
        <begin position="554"/>
        <end position="580"/>
    </location>
</feature>
<feature type="domain" description="ABC transporter" evidence="9">
    <location>
        <begin position="329"/>
        <end position="566"/>
    </location>
</feature>
<dbReference type="Proteomes" id="UP000676996">
    <property type="component" value="Unassembled WGS sequence"/>
</dbReference>
<dbReference type="PROSITE" id="PS50929">
    <property type="entry name" value="ABC_TM1F"/>
    <property type="match status" value="1"/>
</dbReference>
<dbReference type="SUPFAM" id="SSF90123">
    <property type="entry name" value="ABC transporter transmembrane region"/>
    <property type="match status" value="1"/>
</dbReference>
<dbReference type="GO" id="GO:0030253">
    <property type="term" value="P:protein secretion by the type I secretion system"/>
    <property type="evidence" value="ECO:0007669"/>
    <property type="project" value="InterPro"/>
</dbReference>
<dbReference type="InterPro" id="IPR011527">
    <property type="entry name" value="ABC1_TM_dom"/>
</dbReference>
<dbReference type="GO" id="GO:0030256">
    <property type="term" value="C:type I protein secretion system complex"/>
    <property type="evidence" value="ECO:0007669"/>
    <property type="project" value="InterPro"/>
</dbReference>
<evidence type="ECO:0000256" key="7">
    <source>
        <dbReference type="SAM" id="MobiDB-lite"/>
    </source>
</evidence>
<dbReference type="GO" id="GO:0016887">
    <property type="term" value="F:ATP hydrolysis activity"/>
    <property type="evidence" value="ECO:0007669"/>
    <property type="project" value="InterPro"/>
</dbReference>
<keyword evidence="4" id="KW-0067">ATP-binding</keyword>
<keyword evidence="5 8" id="KW-1133">Transmembrane helix</keyword>
<dbReference type="SMART" id="SM00382">
    <property type="entry name" value="AAA"/>
    <property type="match status" value="1"/>
</dbReference>
<dbReference type="InterPro" id="IPR010128">
    <property type="entry name" value="ATPase_T1SS_PrtD-like"/>
</dbReference>
<evidence type="ECO:0000256" key="1">
    <source>
        <dbReference type="ARBA" id="ARBA00004651"/>
    </source>
</evidence>
<accession>A0A8T4IF57</accession>
<dbReference type="PANTHER" id="PTHR24221:SF248">
    <property type="entry name" value="ABC TRANSPORTER TRANSMEMBRANE REGION"/>
    <property type="match status" value="1"/>
</dbReference>
<evidence type="ECO:0000256" key="8">
    <source>
        <dbReference type="SAM" id="Phobius"/>
    </source>
</evidence>
<feature type="compositionally biased region" description="Basic and acidic residues" evidence="7">
    <location>
        <begin position="554"/>
        <end position="564"/>
    </location>
</feature>
<dbReference type="InterPro" id="IPR039421">
    <property type="entry name" value="Type_1_exporter"/>
</dbReference>
<dbReference type="InterPro" id="IPR036640">
    <property type="entry name" value="ABC1_TM_sf"/>
</dbReference>
<dbReference type="GO" id="GO:0005886">
    <property type="term" value="C:plasma membrane"/>
    <property type="evidence" value="ECO:0007669"/>
    <property type="project" value="UniProtKB-SubCell"/>
</dbReference>
<keyword evidence="12" id="KW-1185">Reference proteome</keyword>
<evidence type="ECO:0000256" key="4">
    <source>
        <dbReference type="ARBA" id="ARBA00022840"/>
    </source>
</evidence>
<dbReference type="PANTHER" id="PTHR24221">
    <property type="entry name" value="ATP-BINDING CASSETTE SUB-FAMILY B"/>
    <property type="match status" value="1"/>
</dbReference>
<keyword evidence="6 8" id="KW-0472">Membrane</keyword>
<dbReference type="GO" id="GO:0034040">
    <property type="term" value="F:ATPase-coupled lipid transmembrane transporter activity"/>
    <property type="evidence" value="ECO:0007669"/>
    <property type="project" value="TreeGrafter"/>
</dbReference>
<name>A0A8T4IF57_9SPHN</name>
<evidence type="ECO:0000256" key="2">
    <source>
        <dbReference type="ARBA" id="ARBA00022692"/>
    </source>
</evidence>
<feature type="domain" description="ABC transmembrane type-1" evidence="10">
    <location>
        <begin position="24"/>
        <end position="298"/>
    </location>
</feature>
<dbReference type="InterPro" id="IPR003439">
    <property type="entry name" value="ABC_transporter-like_ATP-bd"/>
</dbReference>
<keyword evidence="3" id="KW-0547">Nucleotide-binding</keyword>
<feature type="transmembrane region" description="Helical" evidence="8">
    <location>
        <begin position="123"/>
        <end position="147"/>
    </location>
</feature>
<feature type="transmembrane region" description="Helical" evidence="8">
    <location>
        <begin position="153"/>
        <end position="172"/>
    </location>
</feature>
<comment type="caution">
    <text evidence="11">The sequence shown here is derived from an EMBL/GenBank/DDBJ whole genome shotgun (WGS) entry which is preliminary data.</text>
</comment>
<dbReference type="Gene3D" id="3.40.50.300">
    <property type="entry name" value="P-loop containing nucleotide triphosphate hydrolases"/>
    <property type="match status" value="1"/>
</dbReference>
<evidence type="ECO:0000313" key="11">
    <source>
        <dbReference type="EMBL" id="MBR0550889.1"/>
    </source>
</evidence>
<evidence type="ECO:0000256" key="6">
    <source>
        <dbReference type="ARBA" id="ARBA00023136"/>
    </source>
</evidence>
<reference evidence="11" key="1">
    <citation type="submission" date="2021-04" db="EMBL/GenBank/DDBJ databases">
        <title>Ouciella asimina sp. nov., isolated from the surface seawater in the hydrothermal field of Okinawa Trough.</title>
        <authorList>
            <person name="Shuang W."/>
        </authorList>
    </citation>
    <scope>NUCLEOTIDE SEQUENCE</scope>
    <source>
        <strain evidence="11">LXI357</strain>
    </source>
</reference>
<feature type="transmembrane region" description="Helical" evidence="8">
    <location>
        <begin position="21"/>
        <end position="46"/>
    </location>
</feature>
<feature type="transmembrane region" description="Helical" evidence="8">
    <location>
        <begin position="58"/>
        <end position="75"/>
    </location>
</feature>
<gene>
    <name evidence="11" type="ORF">J7S20_00045</name>
</gene>
<evidence type="ECO:0000256" key="3">
    <source>
        <dbReference type="ARBA" id="ARBA00022741"/>
    </source>
</evidence>
<sequence>MTKSSARNALSNALTACRRHFAYAALFSGLINLLYLAPSLFMLQVYDRVVPSRSGSTLLLLSVILAFALVTLALLDMVRMRLLQRASIRLERTLAPALLVEVLGAEGMDNAERSQALRDFDSLRGVLVGPAIIALFDGPWAPVYIIVCCLLSPWLGLLALFAGLILGVIAWSGEVRTRNGLRTAQARSAELMRSQEYSVQSSEVVRALGMRDAIVAGHLNDRASVALVQADTARVSGLHLATTKFLRMLLQSMALALGGWLAINQQISAGSIFAASLLLGRSLQPIEQIIASYKSLIGARSAYRNLVKFSQDGAFEPQRTELPAPKGHIVAKGVTVLAPDGERKILDGVDMSAAPGEILVMVGASGAGKSTLLRVLSGAIDADAGDLRIDGARHADWDREALGRHIGYMPQDAVLFPASVYANIARLAPAPDGDRQVVEAAMLAGAHDMILKLPKAYETDLRSREGGLSAGQRQQVALARALYRSPRLVLLDEPNAHLDRNGEARLLQTLQELKRRGSTVVVSTHRPAVLQIADKIMVLRDGAVQAFGPREKMLVRDTGDKPDNSRSAGVDDANLVEAAE</sequence>
<dbReference type="EMBL" id="JAGRQC010000001">
    <property type="protein sequence ID" value="MBR0550889.1"/>
    <property type="molecule type" value="Genomic_DNA"/>
</dbReference>
<dbReference type="GO" id="GO:0140359">
    <property type="term" value="F:ABC-type transporter activity"/>
    <property type="evidence" value="ECO:0007669"/>
    <property type="project" value="InterPro"/>
</dbReference>
<dbReference type="Pfam" id="PF00664">
    <property type="entry name" value="ABC_membrane"/>
    <property type="match status" value="1"/>
</dbReference>
<dbReference type="InterPro" id="IPR003593">
    <property type="entry name" value="AAA+_ATPase"/>
</dbReference>
<dbReference type="PROSITE" id="PS50893">
    <property type="entry name" value="ABC_TRANSPORTER_2"/>
    <property type="match status" value="1"/>
</dbReference>
<keyword evidence="2 8" id="KW-0812">Transmembrane</keyword>
<comment type="subcellular location">
    <subcellularLocation>
        <location evidence="1">Cell membrane</location>
        <topology evidence="1">Multi-pass membrane protein</topology>
    </subcellularLocation>
</comment>
<organism evidence="11 12">
    <name type="scientific">Stakelama marina</name>
    <dbReference type="NCBI Taxonomy" id="2826939"/>
    <lineage>
        <taxon>Bacteria</taxon>
        <taxon>Pseudomonadati</taxon>
        <taxon>Pseudomonadota</taxon>
        <taxon>Alphaproteobacteria</taxon>
        <taxon>Sphingomonadales</taxon>
        <taxon>Sphingomonadaceae</taxon>
        <taxon>Stakelama</taxon>
    </lineage>
</organism>
<evidence type="ECO:0000313" key="12">
    <source>
        <dbReference type="Proteomes" id="UP000676996"/>
    </source>
</evidence>
<dbReference type="Pfam" id="PF00005">
    <property type="entry name" value="ABC_tran"/>
    <property type="match status" value="1"/>
</dbReference>